<evidence type="ECO:0000313" key="1">
    <source>
        <dbReference type="EMBL" id="KAI3733728.1"/>
    </source>
</evidence>
<gene>
    <name evidence="1" type="ORF">L6452_13182</name>
</gene>
<proteinExistence type="predicted"/>
<organism evidence="1 2">
    <name type="scientific">Arctium lappa</name>
    <name type="common">Greater burdock</name>
    <name type="synonym">Lappa major</name>
    <dbReference type="NCBI Taxonomy" id="4217"/>
    <lineage>
        <taxon>Eukaryota</taxon>
        <taxon>Viridiplantae</taxon>
        <taxon>Streptophyta</taxon>
        <taxon>Embryophyta</taxon>
        <taxon>Tracheophyta</taxon>
        <taxon>Spermatophyta</taxon>
        <taxon>Magnoliopsida</taxon>
        <taxon>eudicotyledons</taxon>
        <taxon>Gunneridae</taxon>
        <taxon>Pentapetalae</taxon>
        <taxon>asterids</taxon>
        <taxon>campanulids</taxon>
        <taxon>Asterales</taxon>
        <taxon>Asteraceae</taxon>
        <taxon>Carduoideae</taxon>
        <taxon>Cardueae</taxon>
        <taxon>Arctiinae</taxon>
        <taxon>Arctium</taxon>
    </lineage>
</organism>
<dbReference type="Proteomes" id="UP001055879">
    <property type="component" value="Linkage Group LG04"/>
</dbReference>
<dbReference type="EMBL" id="CM042050">
    <property type="protein sequence ID" value="KAI3733728.1"/>
    <property type="molecule type" value="Genomic_DNA"/>
</dbReference>
<accession>A0ACB9CHU9</accession>
<reference evidence="1 2" key="2">
    <citation type="journal article" date="2022" name="Mol. Ecol. Resour.">
        <title>The genomes of chicory, endive, great burdock and yacon provide insights into Asteraceae paleo-polyploidization history and plant inulin production.</title>
        <authorList>
            <person name="Fan W."/>
            <person name="Wang S."/>
            <person name="Wang H."/>
            <person name="Wang A."/>
            <person name="Jiang F."/>
            <person name="Liu H."/>
            <person name="Zhao H."/>
            <person name="Xu D."/>
            <person name="Zhang Y."/>
        </authorList>
    </citation>
    <scope>NUCLEOTIDE SEQUENCE [LARGE SCALE GENOMIC DNA]</scope>
    <source>
        <strain evidence="2">cv. Niubang</strain>
    </source>
</reference>
<reference evidence="2" key="1">
    <citation type="journal article" date="2022" name="Mol. Ecol. Resour.">
        <title>The genomes of chicory, endive, great burdock and yacon provide insights into Asteraceae palaeo-polyploidization history and plant inulin production.</title>
        <authorList>
            <person name="Fan W."/>
            <person name="Wang S."/>
            <person name="Wang H."/>
            <person name="Wang A."/>
            <person name="Jiang F."/>
            <person name="Liu H."/>
            <person name="Zhao H."/>
            <person name="Xu D."/>
            <person name="Zhang Y."/>
        </authorList>
    </citation>
    <scope>NUCLEOTIDE SEQUENCE [LARGE SCALE GENOMIC DNA]</scope>
    <source>
        <strain evidence="2">cv. Niubang</strain>
    </source>
</reference>
<keyword evidence="2" id="KW-1185">Reference proteome</keyword>
<protein>
    <submittedName>
        <fullName evidence="1">Uncharacterized protein</fullName>
    </submittedName>
</protein>
<name>A0ACB9CHU9_ARCLA</name>
<sequence length="118" mass="13846">MSRSERNATLQRRLLDLGKELEVDAPGRLRMKPKTHDGRSLSTSFVLHSASNAICTLKDDNTIGRAYFPVDELDRWVEILDEDRNPTNATWLSQIRLQGFDNMDYQEREPIWIRREWA</sequence>
<comment type="caution">
    <text evidence="1">The sequence shown here is derived from an EMBL/GenBank/DDBJ whole genome shotgun (WGS) entry which is preliminary data.</text>
</comment>
<evidence type="ECO:0000313" key="2">
    <source>
        <dbReference type="Proteomes" id="UP001055879"/>
    </source>
</evidence>